<evidence type="ECO:0000256" key="1">
    <source>
        <dbReference type="SAM" id="SignalP"/>
    </source>
</evidence>
<dbReference type="SMART" id="SM00867">
    <property type="entry name" value="YceI"/>
    <property type="match status" value="1"/>
</dbReference>
<dbReference type="Proteomes" id="UP000598997">
    <property type="component" value="Unassembled WGS sequence"/>
</dbReference>
<keyword evidence="4" id="KW-1185">Reference proteome</keyword>
<dbReference type="AlphaFoldDB" id="A0A917DL48"/>
<gene>
    <name evidence="3" type="primary">yceI</name>
    <name evidence="3" type="ORF">GCM10010989_22580</name>
</gene>
<dbReference type="Pfam" id="PF04264">
    <property type="entry name" value="YceI"/>
    <property type="match status" value="1"/>
</dbReference>
<evidence type="ECO:0000259" key="2">
    <source>
        <dbReference type="SMART" id="SM00867"/>
    </source>
</evidence>
<dbReference type="PANTHER" id="PTHR34406">
    <property type="entry name" value="PROTEIN YCEI"/>
    <property type="match status" value="1"/>
</dbReference>
<proteinExistence type="predicted"/>
<feature type="signal peptide" evidence="1">
    <location>
        <begin position="1"/>
        <end position="23"/>
    </location>
</feature>
<accession>A0A917DL48</accession>
<reference evidence="3 4" key="1">
    <citation type="journal article" date="2014" name="Int. J. Syst. Evol. Microbiol.">
        <title>Complete genome sequence of Corynebacterium casei LMG S-19264T (=DSM 44701T), isolated from a smear-ripened cheese.</title>
        <authorList>
            <consortium name="US DOE Joint Genome Institute (JGI-PGF)"/>
            <person name="Walter F."/>
            <person name="Albersmeier A."/>
            <person name="Kalinowski J."/>
            <person name="Ruckert C."/>
        </authorList>
    </citation>
    <scope>NUCLEOTIDE SEQUENCE [LARGE SCALE GENOMIC DNA]</scope>
    <source>
        <strain evidence="3 4">CGMCC 1.15358</strain>
    </source>
</reference>
<evidence type="ECO:0000313" key="4">
    <source>
        <dbReference type="Proteomes" id="UP000598997"/>
    </source>
</evidence>
<dbReference type="InterPro" id="IPR036761">
    <property type="entry name" value="TTHA0802/YceI-like_sf"/>
</dbReference>
<protein>
    <submittedName>
        <fullName evidence="3">Polyisoprenoid-binding protein</fullName>
    </submittedName>
</protein>
<dbReference type="PANTHER" id="PTHR34406:SF1">
    <property type="entry name" value="PROTEIN YCEI"/>
    <property type="match status" value="1"/>
</dbReference>
<name>A0A917DL48_9SPHN</name>
<keyword evidence="1" id="KW-0732">Signal</keyword>
<dbReference type="OrthoDB" id="9811006at2"/>
<dbReference type="RefSeq" id="WP_066761742.1">
    <property type="nucleotide sequence ID" value="NZ_BMIO01000006.1"/>
</dbReference>
<feature type="chain" id="PRO_5037294995" evidence="1">
    <location>
        <begin position="24"/>
        <end position="216"/>
    </location>
</feature>
<evidence type="ECO:0000313" key="3">
    <source>
        <dbReference type="EMBL" id="GGD47734.1"/>
    </source>
</evidence>
<organism evidence="3 4">
    <name type="scientific">Croceicoccus pelagius</name>
    <dbReference type="NCBI Taxonomy" id="1703341"/>
    <lineage>
        <taxon>Bacteria</taxon>
        <taxon>Pseudomonadati</taxon>
        <taxon>Pseudomonadota</taxon>
        <taxon>Alphaproteobacteria</taxon>
        <taxon>Sphingomonadales</taxon>
        <taxon>Erythrobacteraceae</taxon>
        <taxon>Croceicoccus</taxon>
    </lineage>
</organism>
<dbReference type="EMBL" id="BMIO01000006">
    <property type="protein sequence ID" value="GGD47734.1"/>
    <property type="molecule type" value="Genomic_DNA"/>
</dbReference>
<feature type="domain" description="Lipid/polyisoprenoid-binding YceI-like" evidence="2">
    <location>
        <begin position="44"/>
        <end position="214"/>
    </location>
</feature>
<dbReference type="InterPro" id="IPR007372">
    <property type="entry name" value="Lipid/polyisoprenoid-bd_YceI"/>
</dbReference>
<sequence>MKRHFVPVILAAAGLAVAAPVLADHHEEAGLPGVVDVSRVAAGTYAADPNHTLVGWRVNHFGFNDYFGIFGAVSGTLELDPADPASAKLDVTIPISAVTVAASGLKDHLLRPGSEGAAPDFFGPEPAPARFVSTMVTPTGETTAQIVGDLTMNGVTAPVTINARFTGAGANPMNKAETVGFEGRAMLKHSTFGIDTFVPLVSDEVELDITAAFEKE</sequence>
<comment type="caution">
    <text evidence="3">The sequence shown here is derived from an EMBL/GenBank/DDBJ whole genome shotgun (WGS) entry which is preliminary data.</text>
</comment>
<dbReference type="SUPFAM" id="SSF101874">
    <property type="entry name" value="YceI-like"/>
    <property type="match status" value="1"/>
</dbReference>
<dbReference type="Gene3D" id="2.40.128.110">
    <property type="entry name" value="Lipid/polyisoprenoid-binding, YceI-like"/>
    <property type="match status" value="1"/>
</dbReference>